<dbReference type="Pfam" id="PF10442">
    <property type="entry name" value="FIST_C"/>
    <property type="match status" value="1"/>
</dbReference>
<dbReference type="SMART" id="SM01204">
    <property type="entry name" value="FIST_C"/>
    <property type="match status" value="1"/>
</dbReference>
<dbReference type="AlphaFoldDB" id="A0A553E345"/>
<dbReference type="InterPro" id="IPR013702">
    <property type="entry name" value="FIST_domain_N"/>
</dbReference>
<feature type="domain" description="FIST" evidence="1">
    <location>
        <begin position="26"/>
        <end position="219"/>
    </location>
</feature>
<keyword evidence="3" id="KW-0808">Transferase</keyword>
<keyword evidence="3" id="KW-0418">Kinase</keyword>
<organism evidence="3 4">
    <name type="scientific">Flavobacterium restrictum</name>
    <dbReference type="NCBI Taxonomy" id="2594428"/>
    <lineage>
        <taxon>Bacteria</taxon>
        <taxon>Pseudomonadati</taxon>
        <taxon>Bacteroidota</taxon>
        <taxon>Flavobacteriia</taxon>
        <taxon>Flavobacteriales</taxon>
        <taxon>Flavobacteriaceae</taxon>
        <taxon>Flavobacterium</taxon>
    </lineage>
</organism>
<evidence type="ECO:0000313" key="3">
    <source>
        <dbReference type="EMBL" id="TRX39476.1"/>
    </source>
</evidence>
<gene>
    <name evidence="3" type="ORF">FNW21_09295</name>
</gene>
<evidence type="ECO:0000259" key="2">
    <source>
        <dbReference type="SMART" id="SM01204"/>
    </source>
</evidence>
<dbReference type="PANTHER" id="PTHR40252">
    <property type="entry name" value="BLR0328 PROTEIN"/>
    <property type="match status" value="1"/>
</dbReference>
<proteinExistence type="predicted"/>
<dbReference type="InterPro" id="IPR019494">
    <property type="entry name" value="FIST_C"/>
</dbReference>
<reference evidence="3 4" key="1">
    <citation type="submission" date="2019-07" db="EMBL/GenBank/DDBJ databases">
        <title>Novel species of Flavobacterium.</title>
        <authorList>
            <person name="Liu Q."/>
            <person name="Xin Y.-H."/>
        </authorList>
    </citation>
    <scope>NUCLEOTIDE SEQUENCE [LARGE SCALE GENOMIC DNA]</scope>
    <source>
        <strain evidence="3 4">LB1R34</strain>
    </source>
</reference>
<dbReference type="EMBL" id="VJZT01000008">
    <property type="protein sequence ID" value="TRX39476.1"/>
    <property type="molecule type" value="Genomic_DNA"/>
</dbReference>
<dbReference type="OrthoDB" id="9770435at2"/>
<dbReference type="RefSeq" id="WP_144256466.1">
    <property type="nucleotide sequence ID" value="NZ_VJZT01000008.1"/>
</dbReference>
<evidence type="ECO:0000259" key="1">
    <source>
        <dbReference type="SMART" id="SM00897"/>
    </source>
</evidence>
<dbReference type="Proteomes" id="UP000316371">
    <property type="component" value="Unassembled WGS sequence"/>
</dbReference>
<dbReference type="Pfam" id="PF08495">
    <property type="entry name" value="FIST"/>
    <property type="match status" value="1"/>
</dbReference>
<comment type="caution">
    <text evidence="3">The sequence shown here is derived from an EMBL/GenBank/DDBJ whole genome shotgun (WGS) entry which is preliminary data.</text>
</comment>
<accession>A0A553E345</accession>
<keyword evidence="4" id="KW-1185">Reference proteome</keyword>
<name>A0A553E345_9FLAO</name>
<dbReference type="GO" id="GO:0016301">
    <property type="term" value="F:kinase activity"/>
    <property type="evidence" value="ECO:0007669"/>
    <property type="project" value="UniProtKB-KW"/>
</dbReference>
<feature type="domain" description="FIST C-domain" evidence="2">
    <location>
        <begin position="220"/>
        <end position="358"/>
    </location>
</feature>
<evidence type="ECO:0000313" key="4">
    <source>
        <dbReference type="Proteomes" id="UP000316371"/>
    </source>
</evidence>
<dbReference type="PANTHER" id="PTHR40252:SF2">
    <property type="entry name" value="BLR0328 PROTEIN"/>
    <property type="match status" value="1"/>
</dbReference>
<dbReference type="SMART" id="SM00897">
    <property type="entry name" value="FIST"/>
    <property type="match status" value="1"/>
</dbReference>
<protein>
    <submittedName>
        <fullName evidence="3">Histidine kinase</fullName>
    </submittedName>
</protein>
<sequence length="380" mass="41205">MKVATILYQENSFVREINPEKLDFQAVELVLGFGSRSLLATTEIFDAIQEKFPNAQIALCSSSGEIYDQEVLDNTISLTAIAFATTTIQTTAVTIDDYENSFEAGKALIKNLPQENLKLAFVLSDGGKVNGSELVKGMNITKKESVLITGGLAGDGARFEKTVVGLNKLPQVGAIIAIGFYGEKLVLSHGSLGGWESFGLERTVTQAQNNVLYQIDSKNALDLYKTYLGKYAAELPGSALLFPLSIKLSDSQEPIVRTILSIDEENQSMTFAGDIPVGSKVRFMKANFDRLIDAASDAASTCLHMQASNPKLALLISCVGRKLILGNRIDEEVEAVATIFGSQTMLSGFYSYGEISPLKPLTNCELHNQTMTITCLNEID</sequence>